<evidence type="ECO:0000256" key="1">
    <source>
        <dbReference type="ARBA" id="ARBA00006149"/>
    </source>
</evidence>
<dbReference type="AlphaFoldDB" id="A0A832XI63"/>
<accession>A0A832XI63</accession>
<dbReference type="GO" id="GO:0032259">
    <property type="term" value="P:methylation"/>
    <property type="evidence" value="ECO:0007669"/>
    <property type="project" value="UniProtKB-KW"/>
</dbReference>
<comment type="caution">
    <text evidence="6">The sequence shown here is derived from an EMBL/GenBank/DDBJ whole genome shotgun (WGS) entry which is preliminary data.</text>
</comment>
<dbReference type="InterPro" id="IPR002052">
    <property type="entry name" value="DNA_methylase_N6_adenine_CS"/>
</dbReference>
<dbReference type="PANTHER" id="PTHR45875">
    <property type="entry name" value="METHYLTRANSFERASE N6AMT1"/>
    <property type="match status" value="1"/>
</dbReference>
<dbReference type="GO" id="GO:0003676">
    <property type="term" value="F:nucleic acid binding"/>
    <property type="evidence" value="ECO:0007669"/>
    <property type="project" value="InterPro"/>
</dbReference>
<dbReference type="GO" id="GO:0008757">
    <property type="term" value="F:S-adenosylmethionine-dependent methyltransferase activity"/>
    <property type="evidence" value="ECO:0007669"/>
    <property type="project" value="TreeGrafter"/>
</dbReference>
<evidence type="ECO:0000313" key="6">
    <source>
        <dbReference type="EMBL" id="HIK00321.1"/>
    </source>
</evidence>
<feature type="domain" description="Methyltransferase small" evidence="5">
    <location>
        <begin position="13"/>
        <end position="156"/>
    </location>
</feature>
<dbReference type="EMBL" id="DVAB01000021">
    <property type="protein sequence ID" value="HIK00321.1"/>
    <property type="molecule type" value="Genomic_DNA"/>
</dbReference>
<dbReference type="CDD" id="cd02440">
    <property type="entry name" value="AdoMet_MTases"/>
    <property type="match status" value="1"/>
</dbReference>
<dbReference type="GO" id="GO:0008276">
    <property type="term" value="F:protein methyltransferase activity"/>
    <property type="evidence" value="ECO:0007669"/>
    <property type="project" value="TreeGrafter"/>
</dbReference>
<dbReference type="Pfam" id="PF05175">
    <property type="entry name" value="MTS"/>
    <property type="match status" value="1"/>
</dbReference>
<reference evidence="6 7" key="1">
    <citation type="journal article" name="Nat. Commun.">
        <title>Undinarchaeota illuminate DPANN phylogeny and the impact of gene transfer on archaeal evolution.</title>
        <authorList>
            <person name="Dombrowski N."/>
            <person name="Williams T.A."/>
            <person name="Sun J."/>
            <person name="Woodcroft B.J."/>
            <person name="Lee J.H."/>
            <person name="Minh B.Q."/>
            <person name="Rinke C."/>
            <person name="Spang A."/>
        </authorList>
    </citation>
    <scope>NUCLEOTIDE SEQUENCE [LARGE SCALE GENOMIC DNA]</scope>
    <source>
        <strain evidence="6">MAG_bin1129</strain>
    </source>
</reference>
<keyword evidence="3" id="KW-0808">Transferase</keyword>
<dbReference type="GO" id="GO:0035657">
    <property type="term" value="C:eRF1 methyltransferase complex"/>
    <property type="evidence" value="ECO:0007669"/>
    <property type="project" value="TreeGrafter"/>
</dbReference>
<sequence length="182" mass="20332">MAQTFYNDLILETDGNVYSPREDSFLLANNLQVKKGEKVLEIGTGSGLIAILCARKGAEVVATDLNEHAIKCAKKNAEGNKVKVDFREGDLLAPLKNGEKFDLIIFNPPYLPRETKYSDRPIDLSYNSSETLEKFLEQYRDFLKENGRAVIVNSTLSGVQAEGEIIAEKKLAFEKIFVIQLS</sequence>
<dbReference type="InterPro" id="IPR004557">
    <property type="entry name" value="PrmC-related"/>
</dbReference>
<dbReference type="InterPro" id="IPR052190">
    <property type="entry name" value="Euk-Arch_PrmC-MTase"/>
</dbReference>
<keyword evidence="4" id="KW-0949">S-adenosyl-L-methionine</keyword>
<dbReference type="SUPFAM" id="SSF53335">
    <property type="entry name" value="S-adenosyl-L-methionine-dependent methyltransferases"/>
    <property type="match status" value="1"/>
</dbReference>
<dbReference type="PANTHER" id="PTHR45875:SF1">
    <property type="entry name" value="METHYLTRANSFERASE N6AMT1"/>
    <property type="match status" value="1"/>
</dbReference>
<evidence type="ECO:0000256" key="3">
    <source>
        <dbReference type="ARBA" id="ARBA00022679"/>
    </source>
</evidence>
<keyword evidence="7" id="KW-1185">Reference proteome</keyword>
<dbReference type="PRINTS" id="PR00507">
    <property type="entry name" value="N12N6MTFRASE"/>
</dbReference>
<proteinExistence type="inferred from homology"/>
<evidence type="ECO:0000256" key="4">
    <source>
        <dbReference type="ARBA" id="ARBA00022691"/>
    </source>
</evidence>
<evidence type="ECO:0000259" key="5">
    <source>
        <dbReference type="Pfam" id="PF05175"/>
    </source>
</evidence>
<organism evidence="6 7">
    <name type="scientific">Candidatus Naiadarchaeum limnaeum</name>
    <dbReference type="NCBI Taxonomy" id="2756139"/>
    <lineage>
        <taxon>Archaea</taxon>
        <taxon>Candidatus Undinarchaeota</taxon>
        <taxon>Candidatus Undinarchaeia</taxon>
        <taxon>Candidatus Naiadarchaeales</taxon>
        <taxon>Candidatus Naiadarchaeaceae</taxon>
        <taxon>Candidatus Naiadarchaeum</taxon>
    </lineage>
</organism>
<dbReference type="NCBIfam" id="NF011529">
    <property type="entry name" value="PRK14968.1-3"/>
    <property type="match status" value="1"/>
</dbReference>
<dbReference type="InterPro" id="IPR029063">
    <property type="entry name" value="SAM-dependent_MTases_sf"/>
</dbReference>
<keyword evidence="2 6" id="KW-0489">Methyltransferase</keyword>
<comment type="similarity">
    <text evidence="1">Belongs to the eukaryotic/archaeal PrmC-related family.</text>
</comment>
<evidence type="ECO:0000313" key="7">
    <source>
        <dbReference type="Proteomes" id="UP000646946"/>
    </source>
</evidence>
<protein>
    <submittedName>
        <fullName evidence="6">Methyltransferase</fullName>
    </submittedName>
</protein>
<evidence type="ECO:0000256" key="2">
    <source>
        <dbReference type="ARBA" id="ARBA00022603"/>
    </source>
</evidence>
<dbReference type="NCBIfam" id="TIGR00537">
    <property type="entry name" value="hemK_rel_arch"/>
    <property type="match status" value="1"/>
</dbReference>
<gene>
    <name evidence="6" type="ORF">H1016_02145</name>
</gene>
<dbReference type="PROSITE" id="PS00092">
    <property type="entry name" value="N6_MTASE"/>
    <property type="match status" value="1"/>
</dbReference>
<dbReference type="Proteomes" id="UP000646946">
    <property type="component" value="Unassembled WGS sequence"/>
</dbReference>
<dbReference type="Gene3D" id="3.40.50.150">
    <property type="entry name" value="Vaccinia Virus protein VP39"/>
    <property type="match status" value="1"/>
</dbReference>
<dbReference type="InterPro" id="IPR007848">
    <property type="entry name" value="Small_mtfrase_dom"/>
</dbReference>
<name>A0A832XI63_9ARCH</name>